<dbReference type="KEGG" id="sjv:SJAV_08140"/>
<dbReference type="EMBL" id="AP031322">
    <property type="protein sequence ID" value="BFH72870.1"/>
    <property type="molecule type" value="Genomic_DNA"/>
</dbReference>
<dbReference type="AlphaFoldDB" id="A0AAT9GQ09"/>
<accession>A0AAT9GQ09</accession>
<dbReference type="InterPro" id="IPR009272">
    <property type="entry name" value="DUF929"/>
</dbReference>
<sequence>MLSSSMYVYPNVPTFTFVNATYHSKYISFIGIEYENRQGQPLEEVPQSIYQMWINYGNGSIPFIIYGYYYQVGTTIDPELLAGKNWTYVVSQLHNSNSLIYKEIYAQANLITKIICQIDGNKPFNVCSHFIIGNTTSNLSFYQKSNAEYYSTLIVLLSEDLKNK</sequence>
<gene>
    <name evidence="1" type="ORF">SJAV_08140</name>
</gene>
<proteinExistence type="predicted"/>
<dbReference type="Pfam" id="PF06053">
    <property type="entry name" value="DUF929"/>
    <property type="match status" value="1"/>
</dbReference>
<name>A0AAT9GQ09_9CREN</name>
<organism evidence="1">
    <name type="scientific">Sulfurisphaera javensis</name>
    <dbReference type="NCBI Taxonomy" id="2049879"/>
    <lineage>
        <taxon>Archaea</taxon>
        <taxon>Thermoproteota</taxon>
        <taxon>Thermoprotei</taxon>
        <taxon>Sulfolobales</taxon>
        <taxon>Sulfolobaceae</taxon>
        <taxon>Sulfurisphaera</taxon>
    </lineage>
</organism>
<reference evidence="1" key="1">
    <citation type="submission" date="2024-03" db="EMBL/GenBank/DDBJ databases">
        <title>Complete genome sequence of Sulfurisphaera javensis strain KD-1.</title>
        <authorList>
            <person name="Sakai H."/>
            <person name="Nur N."/>
            <person name="Suwanto A."/>
            <person name="Kurosawa N."/>
        </authorList>
    </citation>
    <scope>NUCLEOTIDE SEQUENCE</scope>
    <source>
        <strain evidence="1">KD-1</strain>
    </source>
</reference>
<protein>
    <submittedName>
        <fullName evidence="1">Uncharacterized protein</fullName>
    </submittedName>
</protein>
<evidence type="ECO:0000313" key="1">
    <source>
        <dbReference type="EMBL" id="BFH72870.1"/>
    </source>
</evidence>